<dbReference type="AlphaFoldDB" id="A0A4S8MND5"/>
<evidence type="ECO:0000256" key="14">
    <source>
        <dbReference type="ARBA" id="ARBA00023306"/>
    </source>
</evidence>
<organism evidence="17 18">
    <name type="scientific">Dendrothele bispora (strain CBS 962.96)</name>
    <dbReference type="NCBI Taxonomy" id="1314807"/>
    <lineage>
        <taxon>Eukaryota</taxon>
        <taxon>Fungi</taxon>
        <taxon>Dikarya</taxon>
        <taxon>Basidiomycota</taxon>
        <taxon>Agaricomycotina</taxon>
        <taxon>Agaricomycetes</taxon>
        <taxon>Agaricomycetidae</taxon>
        <taxon>Agaricales</taxon>
        <taxon>Agaricales incertae sedis</taxon>
        <taxon>Dendrothele</taxon>
    </lineage>
</organism>
<feature type="region of interest" description="Disordered" evidence="16">
    <location>
        <begin position="207"/>
        <end position="257"/>
    </location>
</feature>
<evidence type="ECO:0000256" key="12">
    <source>
        <dbReference type="ARBA" id="ARBA00023212"/>
    </source>
</evidence>
<evidence type="ECO:0000256" key="6">
    <source>
        <dbReference type="ARBA" id="ARBA00022454"/>
    </source>
</evidence>
<gene>
    <name evidence="17" type="ORF">K435DRAFT_961909</name>
</gene>
<feature type="region of interest" description="Disordered" evidence="16">
    <location>
        <begin position="1"/>
        <end position="34"/>
    </location>
</feature>
<keyword evidence="6" id="KW-0158">Chromosome</keyword>
<dbReference type="PANTHER" id="PTHR28200:SF1">
    <property type="entry name" value="DASH COMPLEX SUBUNIT ASK1"/>
    <property type="match status" value="1"/>
</dbReference>
<feature type="compositionally biased region" description="Basic and acidic residues" evidence="16">
    <location>
        <begin position="114"/>
        <end position="126"/>
    </location>
</feature>
<dbReference type="PANTHER" id="PTHR28200">
    <property type="entry name" value="DASH COMPLEX SUBUNIT ASK1"/>
    <property type="match status" value="1"/>
</dbReference>
<feature type="compositionally biased region" description="Low complexity" evidence="16">
    <location>
        <begin position="216"/>
        <end position="233"/>
    </location>
</feature>
<feature type="compositionally biased region" description="Polar residues" evidence="16">
    <location>
        <begin position="407"/>
        <end position="428"/>
    </location>
</feature>
<dbReference type="Proteomes" id="UP000297245">
    <property type="component" value="Unassembled WGS sequence"/>
</dbReference>
<keyword evidence="8" id="KW-0132">Cell division</keyword>
<dbReference type="GO" id="GO:0005874">
    <property type="term" value="C:microtubule"/>
    <property type="evidence" value="ECO:0007669"/>
    <property type="project" value="UniProtKB-KW"/>
</dbReference>
<dbReference type="Pfam" id="PF08655">
    <property type="entry name" value="DASH_Ask1"/>
    <property type="match status" value="1"/>
</dbReference>
<dbReference type="GO" id="GO:0051301">
    <property type="term" value="P:cell division"/>
    <property type="evidence" value="ECO:0007669"/>
    <property type="project" value="UniProtKB-KW"/>
</dbReference>
<evidence type="ECO:0000256" key="4">
    <source>
        <dbReference type="ARBA" id="ARBA00010731"/>
    </source>
</evidence>
<evidence type="ECO:0000256" key="11">
    <source>
        <dbReference type="ARBA" id="ARBA00022838"/>
    </source>
</evidence>
<feature type="compositionally biased region" description="Polar residues" evidence="16">
    <location>
        <begin position="441"/>
        <end position="456"/>
    </location>
</feature>
<feature type="region of interest" description="Disordered" evidence="16">
    <location>
        <begin position="103"/>
        <end position="170"/>
    </location>
</feature>
<evidence type="ECO:0000256" key="10">
    <source>
        <dbReference type="ARBA" id="ARBA00022776"/>
    </source>
</evidence>
<keyword evidence="18" id="KW-1185">Reference proteome</keyword>
<evidence type="ECO:0000256" key="8">
    <source>
        <dbReference type="ARBA" id="ARBA00022618"/>
    </source>
</evidence>
<evidence type="ECO:0000256" key="7">
    <source>
        <dbReference type="ARBA" id="ARBA00022490"/>
    </source>
</evidence>
<evidence type="ECO:0000256" key="1">
    <source>
        <dbReference type="ARBA" id="ARBA00004123"/>
    </source>
</evidence>
<feature type="compositionally biased region" description="Acidic residues" evidence="16">
    <location>
        <begin position="515"/>
        <end position="524"/>
    </location>
</feature>
<comment type="similarity">
    <text evidence="4">Belongs to the DASH complex ASK1 family.</text>
</comment>
<keyword evidence="13" id="KW-0539">Nucleus</keyword>
<accession>A0A4S8MND5</accession>
<evidence type="ECO:0000256" key="3">
    <source>
        <dbReference type="ARBA" id="ARBA00004629"/>
    </source>
</evidence>
<sequence>MIDQRKPITPPPRRWRPNPDPASIEVPGVDTNASPHDQIEQIEQLITLKLQNIDENFSKIHHILTTRILPSMKRYRAGTEPVREAAKFWVEFYEQAAQIRIPTSDDYETVNEQSSEHTEQSEESHSETFSVQEQESGHDDETILGPPDDSCLPGQATYASTPAGAAGGRVASADGSFATRQFDETGSSWSASIESPLLRLDRQLRDFSEEEETETETSSSTPSKPSKTVTSFSDADEPSQISSARASEKGKRKEQPLLRSILRHNLYTSRDPAALTPGVSTSPLRLKGKIKTPVPRDLNPYLPPNSQPRDWNGIVDLRDRTVSTPAGQRSYAPASLRKPGTPATARKPYFDDDDDSFDGLPPGMSPPKFLSPARLPRSSAELGLLKLGQSPSKDAVARITRDLVKDAQTNSTKSTGKNQMFSDSSLSTVDLPDMSRYDYRNPNNNSVATSTDTSLENLMRQVGLREPPIAPPQPLTPDTRAYEWSSAGESDLGSGSHQDVPPRQEQSQPQVTPEDLYDEDDDSFTYDQQPLVQQLGGNHPDLDDDDDSYFDDFDEEGDGTAQQPSAAFLMASQNRRIPGDDSFDSESSMESIDQEGMEGMPVHPFARMAMGGGGMDDSFDDSFDVGEGEVEEETLFGVPPGQREAIASRNLMLRGGDLFLDSEGLTEDINQVEESPTPWNRG</sequence>
<dbReference type="GO" id="GO:0042729">
    <property type="term" value="C:DASH complex"/>
    <property type="evidence" value="ECO:0007669"/>
    <property type="project" value="InterPro"/>
</dbReference>
<name>A0A4S8MND5_DENBC</name>
<feature type="compositionally biased region" description="Acidic residues" evidence="16">
    <location>
        <begin position="617"/>
        <end position="634"/>
    </location>
</feature>
<proteinExistence type="inferred from homology"/>
<keyword evidence="15" id="KW-0137">Centromere</keyword>
<comment type="subcellular location">
    <subcellularLocation>
        <location evidence="3">Chromosome</location>
        <location evidence="3">Centromere</location>
        <location evidence="3">Kinetochore</location>
    </subcellularLocation>
    <subcellularLocation>
        <location evidence="2">Cytoplasm</location>
        <location evidence="2">Cytoskeleton</location>
        <location evidence="2">Spindle</location>
    </subcellularLocation>
    <subcellularLocation>
        <location evidence="1">Nucleus</location>
    </subcellularLocation>
</comment>
<keyword evidence="14" id="KW-0131">Cell cycle</keyword>
<feature type="compositionally biased region" description="Basic and acidic residues" evidence="16">
    <location>
        <begin position="246"/>
        <end position="256"/>
    </location>
</feature>
<dbReference type="InterPro" id="IPR013964">
    <property type="entry name" value="DASH_Ask1"/>
</dbReference>
<feature type="region of interest" description="Disordered" evidence="16">
    <location>
        <begin position="269"/>
        <end position="375"/>
    </location>
</feature>
<evidence type="ECO:0000313" key="18">
    <source>
        <dbReference type="Proteomes" id="UP000297245"/>
    </source>
</evidence>
<feature type="compositionally biased region" description="Polar residues" evidence="16">
    <location>
        <begin position="525"/>
        <end position="536"/>
    </location>
</feature>
<evidence type="ECO:0000256" key="13">
    <source>
        <dbReference type="ARBA" id="ARBA00023242"/>
    </source>
</evidence>
<protein>
    <recommendedName>
        <fullName evidence="5">DASH complex subunit ASK1</fullName>
    </recommendedName>
</protein>
<feature type="compositionally biased region" description="Acidic residues" evidence="16">
    <location>
        <begin position="542"/>
        <end position="558"/>
    </location>
</feature>
<evidence type="ECO:0000256" key="15">
    <source>
        <dbReference type="ARBA" id="ARBA00023328"/>
    </source>
</evidence>
<evidence type="ECO:0000256" key="5">
    <source>
        <dbReference type="ARBA" id="ARBA00014520"/>
    </source>
</evidence>
<dbReference type="GO" id="GO:0044732">
    <property type="term" value="C:mitotic spindle pole body"/>
    <property type="evidence" value="ECO:0007669"/>
    <property type="project" value="TreeGrafter"/>
</dbReference>
<feature type="region of interest" description="Disordered" evidence="16">
    <location>
        <begin position="406"/>
        <end position="561"/>
    </location>
</feature>
<dbReference type="EMBL" id="ML179056">
    <property type="protein sequence ID" value="THV04457.1"/>
    <property type="molecule type" value="Genomic_DNA"/>
</dbReference>
<reference evidence="17 18" key="1">
    <citation type="journal article" date="2019" name="Nat. Ecol. Evol.">
        <title>Megaphylogeny resolves global patterns of mushroom evolution.</title>
        <authorList>
            <person name="Varga T."/>
            <person name="Krizsan K."/>
            <person name="Foldi C."/>
            <person name="Dima B."/>
            <person name="Sanchez-Garcia M."/>
            <person name="Sanchez-Ramirez S."/>
            <person name="Szollosi G.J."/>
            <person name="Szarkandi J.G."/>
            <person name="Papp V."/>
            <person name="Albert L."/>
            <person name="Andreopoulos W."/>
            <person name="Angelini C."/>
            <person name="Antonin V."/>
            <person name="Barry K.W."/>
            <person name="Bougher N.L."/>
            <person name="Buchanan P."/>
            <person name="Buyck B."/>
            <person name="Bense V."/>
            <person name="Catcheside P."/>
            <person name="Chovatia M."/>
            <person name="Cooper J."/>
            <person name="Damon W."/>
            <person name="Desjardin D."/>
            <person name="Finy P."/>
            <person name="Geml J."/>
            <person name="Haridas S."/>
            <person name="Hughes K."/>
            <person name="Justo A."/>
            <person name="Karasinski D."/>
            <person name="Kautmanova I."/>
            <person name="Kiss B."/>
            <person name="Kocsube S."/>
            <person name="Kotiranta H."/>
            <person name="LaButti K.M."/>
            <person name="Lechner B.E."/>
            <person name="Liimatainen K."/>
            <person name="Lipzen A."/>
            <person name="Lukacs Z."/>
            <person name="Mihaltcheva S."/>
            <person name="Morgado L.N."/>
            <person name="Niskanen T."/>
            <person name="Noordeloos M.E."/>
            <person name="Ohm R.A."/>
            <person name="Ortiz-Santana B."/>
            <person name="Ovrebo C."/>
            <person name="Racz N."/>
            <person name="Riley R."/>
            <person name="Savchenko A."/>
            <person name="Shiryaev A."/>
            <person name="Soop K."/>
            <person name="Spirin V."/>
            <person name="Szebenyi C."/>
            <person name="Tomsovsky M."/>
            <person name="Tulloss R.E."/>
            <person name="Uehling J."/>
            <person name="Grigoriev I.V."/>
            <person name="Vagvolgyi C."/>
            <person name="Papp T."/>
            <person name="Martin F.M."/>
            <person name="Miettinen O."/>
            <person name="Hibbett D.S."/>
            <person name="Nagy L.G."/>
        </authorList>
    </citation>
    <scope>NUCLEOTIDE SEQUENCE [LARGE SCALE GENOMIC DNA]</scope>
    <source>
        <strain evidence="17 18">CBS 962.96</strain>
    </source>
</reference>
<evidence type="ECO:0000256" key="9">
    <source>
        <dbReference type="ARBA" id="ARBA00022701"/>
    </source>
</evidence>
<dbReference type="GO" id="GO:0072686">
    <property type="term" value="C:mitotic spindle"/>
    <property type="evidence" value="ECO:0007669"/>
    <property type="project" value="InterPro"/>
</dbReference>
<keyword evidence="12" id="KW-0206">Cytoskeleton</keyword>
<dbReference type="OrthoDB" id="5573898at2759"/>
<keyword evidence="9" id="KW-0493">Microtubule</keyword>
<evidence type="ECO:0000256" key="16">
    <source>
        <dbReference type="SAM" id="MobiDB-lite"/>
    </source>
</evidence>
<evidence type="ECO:0000256" key="2">
    <source>
        <dbReference type="ARBA" id="ARBA00004186"/>
    </source>
</evidence>
<evidence type="ECO:0000313" key="17">
    <source>
        <dbReference type="EMBL" id="THV04457.1"/>
    </source>
</evidence>
<keyword evidence="7" id="KW-0963">Cytoplasm</keyword>
<feature type="region of interest" description="Disordered" evidence="16">
    <location>
        <begin position="614"/>
        <end position="641"/>
    </location>
</feature>
<keyword evidence="10" id="KW-0498">Mitosis</keyword>
<dbReference type="GO" id="GO:0008608">
    <property type="term" value="P:attachment of spindle microtubules to kinetochore"/>
    <property type="evidence" value="ECO:0007669"/>
    <property type="project" value="InterPro"/>
</dbReference>
<keyword evidence="11" id="KW-0995">Kinetochore</keyword>